<dbReference type="Proteomes" id="UP001623592">
    <property type="component" value="Unassembled WGS sequence"/>
</dbReference>
<dbReference type="RefSeq" id="WP_406788184.1">
    <property type="nucleotide sequence ID" value="NZ_JBJIAA010000011.1"/>
</dbReference>
<dbReference type="InterPro" id="IPR037208">
    <property type="entry name" value="Spo0E-like_sf"/>
</dbReference>
<dbReference type="EMBL" id="JBJIAA010000011">
    <property type="protein sequence ID" value="MFL0251530.1"/>
    <property type="molecule type" value="Genomic_DNA"/>
</dbReference>
<keyword evidence="2" id="KW-1185">Reference proteome</keyword>
<protein>
    <submittedName>
        <fullName evidence="1">Spo0E family sporulation regulatory protein-aspartic acid phosphatase</fullName>
    </submittedName>
</protein>
<comment type="caution">
    <text evidence="1">The sequence shown here is derived from an EMBL/GenBank/DDBJ whole genome shotgun (WGS) entry which is preliminary data.</text>
</comment>
<gene>
    <name evidence="1" type="ORF">ACJDT4_14000</name>
</gene>
<proteinExistence type="predicted"/>
<dbReference type="SUPFAM" id="SSF140500">
    <property type="entry name" value="BAS1536-like"/>
    <property type="match status" value="1"/>
</dbReference>
<reference evidence="1 2" key="1">
    <citation type="submission" date="2024-11" db="EMBL/GenBank/DDBJ databases">
        <authorList>
            <person name="Heng Y.C."/>
            <person name="Lim A.C.H."/>
            <person name="Lee J.K.Y."/>
            <person name="Kittelmann S."/>
        </authorList>
    </citation>
    <scope>NUCLEOTIDE SEQUENCE [LARGE SCALE GENOMIC DNA]</scope>
    <source>
        <strain evidence="1 2">WILCCON 0114</strain>
    </source>
</reference>
<organism evidence="1 2">
    <name type="scientific">Clostridium neuense</name>
    <dbReference type="NCBI Taxonomy" id="1728934"/>
    <lineage>
        <taxon>Bacteria</taxon>
        <taxon>Bacillati</taxon>
        <taxon>Bacillota</taxon>
        <taxon>Clostridia</taxon>
        <taxon>Eubacteriales</taxon>
        <taxon>Clostridiaceae</taxon>
        <taxon>Clostridium</taxon>
    </lineage>
</organism>
<accession>A0ABW8TGD1</accession>
<evidence type="ECO:0000313" key="1">
    <source>
        <dbReference type="EMBL" id="MFL0251530.1"/>
    </source>
</evidence>
<evidence type="ECO:0000313" key="2">
    <source>
        <dbReference type="Proteomes" id="UP001623592"/>
    </source>
</evidence>
<sequence>MERKIKKFKEKWKGASDESNLEKLRNELYELIKKYGVESYEVMVKSREINNEIDKEMRRQINVEAEIKVFMNKNFICIQSKNYSIIYKDYKVYTGLIAKSGKILWFREDTKIFSTTKEAFYYLLGRLEDMEENSDIL</sequence>
<name>A0ABW8TGD1_9CLOT</name>